<dbReference type="Proteomes" id="UP000593566">
    <property type="component" value="Unassembled WGS sequence"/>
</dbReference>
<dbReference type="RefSeq" id="XP_037154778.1">
    <property type="nucleotide sequence ID" value="XM_037299952.1"/>
</dbReference>
<evidence type="ECO:0000313" key="2">
    <source>
        <dbReference type="EMBL" id="KAF6226225.1"/>
    </source>
</evidence>
<comment type="caution">
    <text evidence="2">The sequence shown here is derived from an EMBL/GenBank/DDBJ whole genome shotgun (WGS) entry which is preliminary data.</text>
</comment>
<feature type="region of interest" description="Disordered" evidence="1">
    <location>
        <begin position="121"/>
        <end position="149"/>
    </location>
</feature>
<dbReference type="EMBL" id="JACCJB010000006">
    <property type="protein sequence ID" value="KAF6226225.1"/>
    <property type="molecule type" value="Genomic_DNA"/>
</dbReference>
<feature type="compositionally biased region" description="Basic and acidic residues" evidence="1">
    <location>
        <begin position="122"/>
        <end position="149"/>
    </location>
</feature>
<reference evidence="2 3" key="1">
    <citation type="journal article" date="2020" name="Genomics">
        <title>Complete, high-quality genomes from long-read metagenomic sequencing of two wolf lichen thalli reveals enigmatic genome architecture.</title>
        <authorList>
            <person name="McKenzie S.K."/>
            <person name="Walston R.F."/>
            <person name="Allen J.L."/>
        </authorList>
    </citation>
    <scope>NUCLEOTIDE SEQUENCE [LARGE SCALE GENOMIC DNA]</scope>
    <source>
        <strain evidence="2">WasteWater1</strain>
    </source>
</reference>
<feature type="compositionally biased region" description="Basic and acidic residues" evidence="1">
    <location>
        <begin position="193"/>
        <end position="202"/>
    </location>
</feature>
<sequence length="252" mass="27813">MQKPFNAEGLDLTFLFDSNYPERTITEANNSAATSIAMPGFTTEHTSPDLGYGTQSSTLHNQLSPTELIKPSALGSRTSPNDRGTKQAFQPNGAHLSIENARSQGVFSPSSVNSVLAKRKATALDEEKEPFSDPDRQRYSTEVQVKEEPTPEILLQNLQSSSTEDHASMFLTPAPSLSDSQPPSLQGQAMQPEHPEARKSVDEEQYDEEALIKQFVATGHEKQHFTCEMKPWGKWVTKSWSSGGVSRRPYGK</sequence>
<accession>A0A8H6CMQ3</accession>
<feature type="compositionally biased region" description="Low complexity" evidence="1">
    <location>
        <begin position="173"/>
        <end position="186"/>
    </location>
</feature>
<evidence type="ECO:0000313" key="3">
    <source>
        <dbReference type="Proteomes" id="UP000593566"/>
    </source>
</evidence>
<name>A0A8H6CMQ3_9LECA</name>
<dbReference type="AlphaFoldDB" id="A0A8H6CMQ3"/>
<protein>
    <submittedName>
        <fullName evidence="2">Uncharacterized protein</fullName>
    </submittedName>
</protein>
<proteinExistence type="predicted"/>
<evidence type="ECO:0000256" key="1">
    <source>
        <dbReference type="SAM" id="MobiDB-lite"/>
    </source>
</evidence>
<feature type="region of interest" description="Disordered" evidence="1">
    <location>
        <begin position="170"/>
        <end position="206"/>
    </location>
</feature>
<gene>
    <name evidence="2" type="ORF">HO133_009091</name>
</gene>
<keyword evidence="3" id="KW-1185">Reference proteome</keyword>
<feature type="region of interest" description="Disordered" evidence="1">
    <location>
        <begin position="40"/>
        <end position="59"/>
    </location>
</feature>
<dbReference type="GeneID" id="59337486"/>
<organism evidence="2 3">
    <name type="scientific">Letharia lupina</name>
    <dbReference type="NCBI Taxonomy" id="560253"/>
    <lineage>
        <taxon>Eukaryota</taxon>
        <taxon>Fungi</taxon>
        <taxon>Dikarya</taxon>
        <taxon>Ascomycota</taxon>
        <taxon>Pezizomycotina</taxon>
        <taxon>Lecanoromycetes</taxon>
        <taxon>OSLEUM clade</taxon>
        <taxon>Lecanoromycetidae</taxon>
        <taxon>Lecanorales</taxon>
        <taxon>Lecanorineae</taxon>
        <taxon>Parmeliaceae</taxon>
        <taxon>Letharia</taxon>
    </lineage>
</organism>